<reference evidence="1 2" key="1">
    <citation type="submission" date="2016-08" db="EMBL/GenBank/DDBJ databases">
        <authorList>
            <person name="Seilhamer J.J."/>
        </authorList>
    </citation>
    <scope>NUCLEOTIDE SEQUENCE [LARGE SCALE GENOMIC DNA]</scope>
    <source>
        <strain evidence="1 2">CFBP4690</strain>
    </source>
</reference>
<comment type="caution">
    <text evidence="1">The sequence shown here is derived from an EMBL/GenBank/DDBJ whole genome shotgun (WGS) entry which is preliminary data.</text>
</comment>
<gene>
    <name evidence="1" type="ORF">XcodCFBP4690_17465</name>
</gene>
<organism evidence="1 2">
    <name type="scientific">Xanthomonas codiaei</name>
    <dbReference type="NCBI Taxonomy" id="56463"/>
    <lineage>
        <taxon>Bacteria</taxon>
        <taxon>Pseudomonadati</taxon>
        <taxon>Pseudomonadota</taxon>
        <taxon>Gammaproteobacteria</taxon>
        <taxon>Lysobacterales</taxon>
        <taxon>Lysobacteraceae</taxon>
        <taxon>Xanthomonas</taxon>
    </lineage>
</organism>
<evidence type="ECO:0000313" key="2">
    <source>
        <dbReference type="Proteomes" id="UP000237872"/>
    </source>
</evidence>
<dbReference type="AlphaFoldDB" id="A0A2S7CGC6"/>
<protein>
    <submittedName>
        <fullName evidence="1">Uncharacterized protein</fullName>
    </submittedName>
</protein>
<evidence type="ECO:0000313" key="1">
    <source>
        <dbReference type="EMBL" id="PPU60616.1"/>
    </source>
</evidence>
<dbReference type="EMBL" id="MDEC01000028">
    <property type="protein sequence ID" value="PPU60616.1"/>
    <property type="molecule type" value="Genomic_DNA"/>
</dbReference>
<dbReference type="Proteomes" id="UP000237872">
    <property type="component" value="Unassembled WGS sequence"/>
</dbReference>
<name>A0A2S7CGC6_9XANT</name>
<accession>A0A2S7CGC6</accession>
<proteinExistence type="predicted"/>
<sequence>MTAVAQEPAEALRVPVFLWPIYRPGNLAAKSHQTHRTVALPCAIAGAWLHCRRVRLQREIMPLA</sequence>